<keyword evidence="5" id="KW-1185">Reference proteome</keyword>
<comment type="caution">
    <text evidence="4">The sequence shown here is derived from an EMBL/GenBank/DDBJ whole genome shotgun (WGS) entry which is preliminary data.</text>
</comment>
<dbReference type="PANTHER" id="PTHR44169:SF6">
    <property type="entry name" value="NADPH-DEPENDENT 1-ACYLDIHYDROXYACETONE PHOSPHATE REDUCTASE"/>
    <property type="match status" value="1"/>
</dbReference>
<keyword evidence="2" id="KW-0560">Oxidoreductase</keyword>
<dbReference type="Gene3D" id="3.40.50.720">
    <property type="entry name" value="NAD(P)-binding Rossmann-like Domain"/>
    <property type="match status" value="1"/>
</dbReference>
<evidence type="ECO:0000313" key="4">
    <source>
        <dbReference type="EMBL" id="CAI0428544.1"/>
    </source>
</evidence>
<evidence type="ECO:0000256" key="1">
    <source>
        <dbReference type="ARBA" id="ARBA00006484"/>
    </source>
</evidence>
<dbReference type="InterPro" id="IPR020904">
    <property type="entry name" value="Sc_DH/Rdtase_CS"/>
</dbReference>
<dbReference type="PRINTS" id="PR00080">
    <property type="entry name" value="SDRFAMILY"/>
</dbReference>
<sequence>MDSVGLEVVLITGCSQGGIGHALAKEFAANNCLVVATSRSLSSMRDLEQDDRFYLLELDVTSEESVQRAVANVIDKYGRVDVLVNNAGVQCIAPTAEVPLSAMQQVFDTNVYGPMRMIQAVVPHMASRRKGKIVNVGSTVVLVAFPWSGPYCASKAALHALTDTLRLEVKPLGIDVINVVPGAIQTNILHSAQSNYKSGWNLYKAFDPAMRRLASQGTVGTPVATFAKHTVAAILKKHPPAWFSSGTYSTIMAIASHLPCRIKDLLDKLGVGEMMKVVNDVGNVNIN</sequence>
<dbReference type="FunFam" id="3.40.50.720:FF:000261">
    <property type="entry name" value="NADPH-dependent 1-acyldihydroxyacetone phosphate reductase"/>
    <property type="match status" value="1"/>
</dbReference>
<reference evidence="4" key="1">
    <citation type="submission" date="2022-08" db="EMBL/GenBank/DDBJ databases">
        <authorList>
            <person name="Gutierrez-Valencia J."/>
        </authorList>
    </citation>
    <scope>NUCLEOTIDE SEQUENCE</scope>
</reference>
<evidence type="ECO:0008006" key="6">
    <source>
        <dbReference type="Google" id="ProtNLM"/>
    </source>
</evidence>
<evidence type="ECO:0000256" key="3">
    <source>
        <dbReference type="RuleBase" id="RU000363"/>
    </source>
</evidence>
<dbReference type="AlphaFoldDB" id="A0AAV0L1L8"/>
<gene>
    <name evidence="4" type="ORF">LITE_LOCUS21712</name>
</gene>
<protein>
    <recommendedName>
        <fullName evidence="6">NADPH-dependent 1-acyldihydroxyacetone phosphate reductase</fullName>
    </recommendedName>
</protein>
<dbReference type="Proteomes" id="UP001154282">
    <property type="component" value="Unassembled WGS sequence"/>
</dbReference>
<dbReference type="PANTHER" id="PTHR44169">
    <property type="entry name" value="NADPH-DEPENDENT 1-ACYLDIHYDROXYACETONE PHOSPHATE REDUCTASE"/>
    <property type="match status" value="1"/>
</dbReference>
<dbReference type="PROSITE" id="PS00061">
    <property type="entry name" value="ADH_SHORT"/>
    <property type="match status" value="1"/>
</dbReference>
<accession>A0AAV0L1L8</accession>
<evidence type="ECO:0000256" key="2">
    <source>
        <dbReference type="ARBA" id="ARBA00023002"/>
    </source>
</evidence>
<organism evidence="4 5">
    <name type="scientific">Linum tenue</name>
    <dbReference type="NCBI Taxonomy" id="586396"/>
    <lineage>
        <taxon>Eukaryota</taxon>
        <taxon>Viridiplantae</taxon>
        <taxon>Streptophyta</taxon>
        <taxon>Embryophyta</taxon>
        <taxon>Tracheophyta</taxon>
        <taxon>Spermatophyta</taxon>
        <taxon>Magnoliopsida</taxon>
        <taxon>eudicotyledons</taxon>
        <taxon>Gunneridae</taxon>
        <taxon>Pentapetalae</taxon>
        <taxon>rosids</taxon>
        <taxon>fabids</taxon>
        <taxon>Malpighiales</taxon>
        <taxon>Linaceae</taxon>
        <taxon>Linum</taxon>
    </lineage>
</organism>
<dbReference type="InterPro" id="IPR036291">
    <property type="entry name" value="NAD(P)-bd_dom_sf"/>
</dbReference>
<dbReference type="CDD" id="cd05374">
    <property type="entry name" value="17beta-HSD-like_SDR_c"/>
    <property type="match status" value="1"/>
</dbReference>
<dbReference type="GO" id="GO:0005783">
    <property type="term" value="C:endoplasmic reticulum"/>
    <property type="evidence" value="ECO:0007669"/>
    <property type="project" value="TreeGrafter"/>
</dbReference>
<dbReference type="SUPFAM" id="SSF51735">
    <property type="entry name" value="NAD(P)-binding Rossmann-fold domains"/>
    <property type="match status" value="1"/>
</dbReference>
<dbReference type="GO" id="GO:0016491">
    <property type="term" value="F:oxidoreductase activity"/>
    <property type="evidence" value="ECO:0007669"/>
    <property type="project" value="UniProtKB-KW"/>
</dbReference>
<name>A0AAV0L1L8_9ROSI</name>
<proteinExistence type="inferred from homology"/>
<comment type="similarity">
    <text evidence="1 3">Belongs to the short-chain dehydrogenases/reductases (SDR) family.</text>
</comment>
<evidence type="ECO:0000313" key="5">
    <source>
        <dbReference type="Proteomes" id="UP001154282"/>
    </source>
</evidence>
<dbReference type="EMBL" id="CAMGYJ010000006">
    <property type="protein sequence ID" value="CAI0428544.1"/>
    <property type="molecule type" value="Genomic_DNA"/>
</dbReference>
<dbReference type="Pfam" id="PF00106">
    <property type="entry name" value="adh_short"/>
    <property type="match status" value="1"/>
</dbReference>
<dbReference type="InterPro" id="IPR002347">
    <property type="entry name" value="SDR_fam"/>
</dbReference>
<dbReference type="PRINTS" id="PR00081">
    <property type="entry name" value="GDHRDH"/>
</dbReference>